<evidence type="ECO:0000313" key="1">
    <source>
        <dbReference type="EMBL" id="KAG2851841.1"/>
    </source>
</evidence>
<dbReference type="Proteomes" id="UP000697107">
    <property type="component" value="Unassembled WGS sequence"/>
</dbReference>
<accession>A0A8T0YU02</accession>
<dbReference type="EMBL" id="RCMI01000058">
    <property type="protein sequence ID" value="KAG2938900.1"/>
    <property type="molecule type" value="Genomic_DNA"/>
</dbReference>
<evidence type="ECO:0000313" key="6">
    <source>
        <dbReference type="Proteomes" id="UP000735874"/>
    </source>
</evidence>
<name>A0A8T0YU02_9STRA</name>
<evidence type="ECO:0000313" key="4">
    <source>
        <dbReference type="EMBL" id="KAG2987426.1"/>
    </source>
</evidence>
<dbReference type="Proteomes" id="UP000735874">
    <property type="component" value="Unassembled WGS sequence"/>
</dbReference>
<dbReference type="Proteomes" id="UP000760860">
    <property type="component" value="Unassembled WGS sequence"/>
</dbReference>
<sequence length="43" mass="4926">MAGITARLEETDTYFTELNVWRERQDLHDNGCNLTSVVNIKAT</sequence>
<dbReference type="Proteomes" id="UP000736787">
    <property type="component" value="Unassembled WGS sequence"/>
</dbReference>
<proteinExistence type="predicted"/>
<organism evidence="1 6">
    <name type="scientific">Phytophthora cactorum</name>
    <dbReference type="NCBI Taxonomy" id="29920"/>
    <lineage>
        <taxon>Eukaryota</taxon>
        <taxon>Sar</taxon>
        <taxon>Stramenopiles</taxon>
        <taxon>Oomycota</taxon>
        <taxon>Peronosporomycetes</taxon>
        <taxon>Peronosporales</taxon>
        <taxon>Peronosporaceae</taxon>
        <taxon>Phytophthora</taxon>
    </lineage>
</organism>
<comment type="caution">
    <text evidence="1">The sequence shown here is derived from an EMBL/GenBank/DDBJ whole genome shotgun (WGS) entry which is preliminary data.</text>
</comment>
<dbReference type="AlphaFoldDB" id="A0A8T0YU02"/>
<dbReference type="EMBL" id="RCMG01000581">
    <property type="protein sequence ID" value="KAG2851841.1"/>
    <property type="molecule type" value="Genomic_DNA"/>
</dbReference>
<evidence type="ECO:0000313" key="3">
    <source>
        <dbReference type="EMBL" id="KAG2945340.1"/>
    </source>
</evidence>
<reference evidence="1" key="1">
    <citation type="submission" date="2018-10" db="EMBL/GenBank/DDBJ databases">
        <title>Effector identification in a new, highly contiguous assembly of the strawberry crown rot pathogen Phytophthora cactorum.</title>
        <authorList>
            <person name="Armitage A.D."/>
            <person name="Nellist C.F."/>
            <person name="Bates H."/>
            <person name="Vickerstaff R.J."/>
            <person name="Harrison R.J."/>
        </authorList>
    </citation>
    <scope>NUCLEOTIDE SEQUENCE</scope>
    <source>
        <strain evidence="1">15-7</strain>
        <strain evidence="2">4032</strain>
        <strain evidence="3">4040</strain>
        <strain evidence="4">P415</strain>
        <strain evidence="5">P421</strain>
    </source>
</reference>
<dbReference type="EMBL" id="RCMK01000185">
    <property type="protein sequence ID" value="KAG2945340.1"/>
    <property type="molecule type" value="Genomic_DNA"/>
</dbReference>
<dbReference type="EMBL" id="RCMV01000570">
    <property type="protein sequence ID" value="KAG3215263.1"/>
    <property type="molecule type" value="Genomic_DNA"/>
</dbReference>
<protein>
    <submittedName>
        <fullName evidence="1">Uncharacterized protein</fullName>
    </submittedName>
</protein>
<dbReference type="Proteomes" id="UP000774804">
    <property type="component" value="Unassembled WGS sequence"/>
</dbReference>
<evidence type="ECO:0000313" key="2">
    <source>
        <dbReference type="EMBL" id="KAG2938900.1"/>
    </source>
</evidence>
<evidence type="ECO:0000313" key="5">
    <source>
        <dbReference type="EMBL" id="KAG3215263.1"/>
    </source>
</evidence>
<dbReference type="EMBL" id="RCML01000172">
    <property type="protein sequence ID" value="KAG2987426.1"/>
    <property type="molecule type" value="Genomic_DNA"/>
</dbReference>
<gene>
    <name evidence="1" type="ORF">PC113_g15564</name>
    <name evidence="2" type="ORF">PC115_g3461</name>
    <name evidence="3" type="ORF">PC117_g8540</name>
    <name evidence="4" type="ORF">PC118_g7304</name>
    <name evidence="5" type="ORF">PC129_g13848</name>
</gene>